<dbReference type="GO" id="GO:0016740">
    <property type="term" value="F:transferase activity"/>
    <property type="evidence" value="ECO:0007669"/>
    <property type="project" value="UniProtKB-KW"/>
</dbReference>
<reference evidence="4" key="1">
    <citation type="journal article" date="2014" name="Stand. Genomic Sci.">
        <title>Complete genome sequence of Anabaena variabilis ATCC 29413.</title>
        <authorList>
            <person name="Thiel T."/>
            <person name="Pratte B.S."/>
            <person name="Zhong J."/>
            <person name="Goodwin L."/>
            <person name="Copeland A."/>
            <person name="Lucas S."/>
            <person name="Han C."/>
            <person name="Pitluck S."/>
            <person name="Land M.L."/>
            <person name="Kyrpides N.C."/>
            <person name="Woyke T."/>
        </authorList>
    </citation>
    <scope>NUCLEOTIDE SEQUENCE [LARGE SCALE GENOMIC DNA]</scope>
    <source>
        <strain evidence="4">ATCC 29413 / PCC 7937</strain>
    </source>
</reference>
<evidence type="ECO:0000259" key="2">
    <source>
        <dbReference type="Pfam" id="PF13649"/>
    </source>
</evidence>
<dbReference type="Pfam" id="PF13649">
    <property type="entry name" value="Methyltransf_25"/>
    <property type="match status" value="1"/>
</dbReference>
<dbReference type="Proteomes" id="UP000002533">
    <property type="component" value="Chromosome"/>
</dbReference>
<organism evidence="3 4">
    <name type="scientific">Trichormus variabilis (strain ATCC 29413 / PCC 7937)</name>
    <name type="common">Anabaena variabilis</name>
    <dbReference type="NCBI Taxonomy" id="240292"/>
    <lineage>
        <taxon>Bacteria</taxon>
        <taxon>Bacillati</taxon>
        <taxon>Cyanobacteriota</taxon>
        <taxon>Cyanophyceae</taxon>
        <taxon>Nostocales</taxon>
        <taxon>Nostocaceae</taxon>
        <taxon>Trichormus</taxon>
    </lineage>
</organism>
<dbReference type="CDD" id="cd02440">
    <property type="entry name" value="AdoMet_MTases"/>
    <property type="match status" value="1"/>
</dbReference>
<sequence>MRVDDKLAMSNQILQQQIAYYRARANEYDQWFYRIGRYDRGNELNRRWFKEVGIVKQGLQQIGQADKILELACGTGIWTQELLKIGQKITAIDASEEVIEINRRKLNSPKVEYHQIDLFAWEPQAEYDLVFFSFWLSHVPPELLKPFLLKVYKSVRVGGRLFIVDSRFEPTSTANNHILNDDGSIYKNRKLNDGQEFQIVKVFYQQDELQKHLTQVGFKSDVKVTDHYFIYANNTKFYN</sequence>
<name>Q3M7S0_TRIV2</name>
<evidence type="ECO:0000256" key="1">
    <source>
        <dbReference type="ARBA" id="ARBA00022679"/>
    </source>
</evidence>
<dbReference type="SUPFAM" id="SSF53335">
    <property type="entry name" value="S-adenosyl-L-methionine-dependent methyltransferases"/>
    <property type="match status" value="1"/>
</dbReference>
<accession>Q3M7S0</accession>
<dbReference type="InterPro" id="IPR041698">
    <property type="entry name" value="Methyltransf_25"/>
</dbReference>
<feature type="domain" description="Methyltransferase" evidence="2">
    <location>
        <begin position="68"/>
        <end position="159"/>
    </location>
</feature>
<protein>
    <recommendedName>
        <fullName evidence="2">Methyltransferase domain-containing protein</fullName>
    </recommendedName>
</protein>
<dbReference type="AlphaFoldDB" id="Q3M7S0"/>
<dbReference type="InterPro" id="IPR029063">
    <property type="entry name" value="SAM-dependent_MTases_sf"/>
</dbReference>
<dbReference type="HOGENOM" id="CLU_106737_0_0_3"/>
<dbReference type="eggNOG" id="COG2226">
    <property type="taxonomic scope" value="Bacteria"/>
</dbReference>
<dbReference type="PANTHER" id="PTHR43861">
    <property type="entry name" value="TRANS-ACONITATE 2-METHYLTRANSFERASE-RELATED"/>
    <property type="match status" value="1"/>
</dbReference>
<dbReference type="SMR" id="Q3M7S0"/>
<dbReference type="STRING" id="240292.Ava_3359"/>
<keyword evidence="1" id="KW-0808">Transferase</keyword>
<dbReference type="KEGG" id="ava:Ava_3359"/>
<dbReference type="Gene3D" id="3.40.50.150">
    <property type="entry name" value="Vaccinia Virus protein VP39"/>
    <property type="match status" value="1"/>
</dbReference>
<gene>
    <name evidence="3" type="ordered locus">Ava_3359</name>
</gene>
<dbReference type="EMBL" id="CP000117">
    <property type="protein sequence ID" value="ABA22966.1"/>
    <property type="molecule type" value="Genomic_DNA"/>
</dbReference>
<evidence type="ECO:0000313" key="4">
    <source>
        <dbReference type="Proteomes" id="UP000002533"/>
    </source>
</evidence>
<evidence type="ECO:0000313" key="3">
    <source>
        <dbReference type="EMBL" id="ABA22966.1"/>
    </source>
</evidence>
<proteinExistence type="predicted"/>